<dbReference type="SMART" id="SM00382">
    <property type="entry name" value="AAA"/>
    <property type="match status" value="1"/>
</dbReference>
<reference evidence="6 7" key="1">
    <citation type="journal article" date="2015" name="Genome Announc.">
        <title>Draft Genome Sequences of Marine Isolates of Thalassomonas viridans and Thalassomonas actiniarum.</title>
        <authorList>
            <person name="Olonade I."/>
            <person name="van Zyl L.J."/>
            <person name="Trindade M."/>
        </authorList>
    </citation>
    <scope>NUCLEOTIDE SEQUENCE [LARGE SCALE GENOMIC DNA]</scope>
    <source>
        <strain evidence="6 7">A5K-106</strain>
    </source>
</reference>
<dbReference type="GO" id="GO:0022857">
    <property type="term" value="F:transmembrane transporter activity"/>
    <property type="evidence" value="ECO:0007669"/>
    <property type="project" value="UniProtKB-ARBA"/>
</dbReference>
<dbReference type="KEGG" id="tact:SG35_019200"/>
<dbReference type="InterPro" id="IPR003593">
    <property type="entry name" value="AAA+_ATPase"/>
</dbReference>
<keyword evidence="7" id="KW-1185">Reference proteome</keyword>
<dbReference type="InterPro" id="IPR003439">
    <property type="entry name" value="ABC_transporter-like_ATP-bd"/>
</dbReference>
<keyword evidence="2" id="KW-0547">Nucleotide-binding</keyword>
<dbReference type="PANTHER" id="PTHR42798:SF6">
    <property type="entry name" value="CELL DIVISION ATP-BINDING PROTEIN FTSE"/>
    <property type="match status" value="1"/>
</dbReference>
<dbReference type="Proteomes" id="UP000032568">
    <property type="component" value="Chromosome"/>
</dbReference>
<evidence type="ECO:0000256" key="4">
    <source>
        <dbReference type="ARBA" id="ARBA00038388"/>
    </source>
</evidence>
<evidence type="ECO:0000313" key="6">
    <source>
        <dbReference type="EMBL" id="WDD97432.1"/>
    </source>
</evidence>
<evidence type="ECO:0000256" key="3">
    <source>
        <dbReference type="ARBA" id="ARBA00022840"/>
    </source>
</evidence>
<evidence type="ECO:0000259" key="5">
    <source>
        <dbReference type="PROSITE" id="PS50893"/>
    </source>
</evidence>
<dbReference type="EMBL" id="CP059735">
    <property type="protein sequence ID" value="WDD97432.1"/>
    <property type="molecule type" value="Genomic_DNA"/>
</dbReference>
<protein>
    <submittedName>
        <fullName evidence="6">ABC transporter ATP-binding protein</fullName>
    </submittedName>
</protein>
<dbReference type="CDD" id="cd03255">
    <property type="entry name" value="ABC_MJ0796_LolCDE_FtsE"/>
    <property type="match status" value="1"/>
</dbReference>
<keyword evidence="3 6" id="KW-0067">ATP-binding</keyword>
<sequence>MAQTTNNNSAIHPAKPPVLVELKGLNKVFVSDEVETRALDNINLTIVKGEYLAITGPSGCGKSTLLSLLGLLDTPSAGIYQLAGHNASNINADERARIRNKEIGFVFQSFNLISDLTVAENIELPLTYRTDLSHKQRQDMMYASLIKVDLVHRANHYPSQLSGGQQQRVAVARAIAGKPAIILADEPTGNLDSKNAQSVMALLDELHQDGATICMVTHDPASAARSQRIIEVFDGQIISDKPATAPATITSSAVAV</sequence>
<reference evidence="6 7" key="2">
    <citation type="journal article" date="2022" name="Mar. Drugs">
        <title>Bioassay-Guided Fractionation Leads to the Detection of Cholic Acid Generated by the Rare Thalassomonas sp.</title>
        <authorList>
            <person name="Pheiffer F."/>
            <person name="Schneider Y.K."/>
            <person name="Hansen E.H."/>
            <person name="Andersen J.H."/>
            <person name="Isaksson J."/>
            <person name="Busche T."/>
            <person name="R C."/>
            <person name="Kalinowski J."/>
            <person name="Zyl L.V."/>
            <person name="Trindade M."/>
        </authorList>
    </citation>
    <scope>NUCLEOTIDE SEQUENCE [LARGE SCALE GENOMIC DNA]</scope>
    <source>
        <strain evidence="6 7">A5K-106</strain>
    </source>
</reference>
<dbReference type="FunFam" id="3.40.50.300:FF:000032">
    <property type="entry name" value="Export ABC transporter ATP-binding protein"/>
    <property type="match status" value="1"/>
</dbReference>
<gene>
    <name evidence="6" type="ORF">SG35_019200</name>
</gene>
<organism evidence="6 7">
    <name type="scientific">Thalassomonas actiniarum</name>
    <dbReference type="NCBI Taxonomy" id="485447"/>
    <lineage>
        <taxon>Bacteria</taxon>
        <taxon>Pseudomonadati</taxon>
        <taxon>Pseudomonadota</taxon>
        <taxon>Gammaproteobacteria</taxon>
        <taxon>Alteromonadales</taxon>
        <taxon>Colwelliaceae</taxon>
        <taxon>Thalassomonas</taxon>
    </lineage>
</organism>
<dbReference type="InterPro" id="IPR027417">
    <property type="entry name" value="P-loop_NTPase"/>
</dbReference>
<comment type="similarity">
    <text evidence="4">Belongs to the ABC transporter superfamily. Macrolide exporter (TC 3.A.1.122) family.</text>
</comment>
<dbReference type="AlphaFoldDB" id="A0AAF0C1H1"/>
<dbReference type="PROSITE" id="PS50893">
    <property type="entry name" value="ABC_TRANSPORTER_2"/>
    <property type="match status" value="1"/>
</dbReference>
<evidence type="ECO:0000256" key="1">
    <source>
        <dbReference type="ARBA" id="ARBA00022448"/>
    </source>
</evidence>
<dbReference type="InterPro" id="IPR017871">
    <property type="entry name" value="ABC_transporter-like_CS"/>
</dbReference>
<dbReference type="GO" id="GO:0005524">
    <property type="term" value="F:ATP binding"/>
    <property type="evidence" value="ECO:0007669"/>
    <property type="project" value="UniProtKB-KW"/>
</dbReference>
<feature type="domain" description="ABC transporter" evidence="5">
    <location>
        <begin position="20"/>
        <end position="251"/>
    </location>
</feature>
<dbReference type="PANTHER" id="PTHR42798">
    <property type="entry name" value="LIPOPROTEIN-RELEASING SYSTEM ATP-BINDING PROTEIN LOLD"/>
    <property type="match status" value="1"/>
</dbReference>
<dbReference type="SUPFAM" id="SSF52540">
    <property type="entry name" value="P-loop containing nucleoside triphosphate hydrolases"/>
    <property type="match status" value="1"/>
</dbReference>
<dbReference type="Gene3D" id="3.40.50.300">
    <property type="entry name" value="P-loop containing nucleotide triphosphate hydrolases"/>
    <property type="match status" value="1"/>
</dbReference>
<dbReference type="GO" id="GO:1902495">
    <property type="term" value="C:transmembrane transporter complex"/>
    <property type="evidence" value="ECO:0007669"/>
    <property type="project" value="UniProtKB-ARBA"/>
</dbReference>
<dbReference type="RefSeq" id="WP_044836163.1">
    <property type="nucleotide sequence ID" value="NZ_CP059735.1"/>
</dbReference>
<proteinExistence type="inferred from homology"/>
<name>A0AAF0C1H1_9GAMM</name>
<evidence type="ECO:0000313" key="7">
    <source>
        <dbReference type="Proteomes" id="UP000032568"/>
    </source>
</evidence>
<accession>A0AAF0C1H1</accession>
<keyword evidence="1" id="KW-0813">Transport</keyword>
<evidence type="ECO:0000256" key="2">
    <source>
        <dbReference type="ARBA" id="ARBA00022741"/>
    </source>
</evidence>
<dbReference type="PROSITE" id="PS00211">
    <property type="entry name" value="ABC_TRANSPORTER_1"/>
    <property type="match status" value="1"/>
</dbReference>
<dbReference type="Pfam" id="PF00005">
    <property type="entry name" value="ABC_tran"/>
    <property type="match status" value="1"/>
</dbReference>
<dbReference type="GO" id="GO:0016887">
    <property type="term" value="F:ATP hydrolysis activity"/>
    <property type="evidence" value="ECO:0007669"/>
    <property type="project" value="InterPro"/>
</dbReference>
<dbReference type="InterPro" id="IPR017911">
    <property type="entry name" value="MacB-like_ATP-bd"/>
</dbReference>